<proteinExistence type="predicted"/>
<evidence type="ECO:0000313" key="2">
    <source>
        <dbReference type="Proteomes" id="UP001595791"/>
    </source>
</evidence>
<accession>A0ABV8MW83</accession>
<keyword evidence="2" id="KW-1185">Reference proteome</keyword>
<dbReference type="EMBL" id="JBHSBU010000003">
    <property type="protein sequence ID" value="MFC4161922.1"/>
    <property type="molecule type" value="Genomic_DNA"/>
</dbReference>
<evidence type="ECO:0000313" key="1">
    <source>
        <dbReference type="EMBL" id="MFC4161922.1"/>
    </source>
</evidence>
<sequence length="106" mass="12379">MSDVNRYEGKPFLKFLEAYILWAIDELPEELSDQLVAMTPHLRRVYKCTGDWHSIVAQQMDFPDSLPALIREIWEKSKKTSKQEGWTLSPEAFSINFVNVNFPTED</sequence>
<reference evidence="2" key="1">
    <citation type="journal article" date="2019" name="Int. J. Syst. Evol. Microbiol.">
        <title>The Global Catalogue of Microorganisms (GCM) 10K type strain sequencing project: providing services to taxonomists for standard genome sequencing and annotation.</title>
        <authorList>
            <consortium name="The Broad Institute Genomics Platform"/>
            <consortium name="The Broad Institute Genome Sequencing Center for Infectious Disease"/>
            <person name="Wu L."/>
            <person name="Ma J."/>
        </authorList>
    </citation>
    <scope>NUCLEOTIDE SEQUENCE [LARGE SCALE GENOMIC DNA]</scope>
    <source>
        <strain evidence="2">LMG 29894</strain>
    </source>
</reference>
<name>A0ABV8MW83_9NEIS</name>
<organism evidence="1 2">
    <name type="scientific">Chitinimonas lacunae</name>
    <dbReference type="NCBI Taxonomy" id="1963018"/>
    <lineage>
        <taxon>Bacteria</taxon>
        <taxon>Pseudomonadati</taxon>
        <taxon>Pseudomonadota</taxon>
        <taxon>Betaproteobacteria</taxon>
        <taxon>Neisseriales</taxon>
        <taxon>Chitinibacteraceae</taxon>
        <taxon>Chitinimonas</taxon>
    </lineage>
</organism>
<gene>
    <name evidence="1" type="ORF">ACFOW7_21540</name>
</gene>
<protein>
    <submittedName>
        <fullName evidence="1">Uncharacterized protein</fullName>
    </submittedName>
</protein>
<dbReference type="RefSeq" id="WP_378168590.1">
    <property type="nucleotide sequence ID" value="NZ_JBHSBU010000003.1"/>
</dbReference>
<dbReference type="Proteomes" id="UP001595791">
    <property type="component" value="Unassembled WGS sequence"/>
</dbReference>
<comment type="caution">
    <text evidence="1">The sequence shown here is derived from an EMBL/GenBank/DDBJ whole genome shotgun (WGS) entry which is preliminary data.</text>
</comment>